<dbReference type="VEuPathDB" id="FungiDB:PV09_04178"/>
<feature type="compositionally biased region" description="Basic residues" evidence="11">
    <location>
        <begin position="996"/>
        <end position="1005"/>
    </location>
</feature>
<comment type="similarity">
    <text evidence="3">Belongs to the RNase Z family.</text>
</comment>
<dbReference type="EC" id="3.1.26.11" evidence="4"/>
<evidence type="ECO:0000256" key="8">
    <source>
        <dbReference type="ARBA" id="ARBA00022759"/>
    </source>
</evidence>
<dbReference type="HOGENOM" id="CLU_006220_0_0_1"/>
<dbReference type="InterPro" id="IPR027794">
    <property type="entry name" value="tRNase_Z_dom"/>
</dbReference>
<dbReference type="InterPro" id="IPR036866">
    <property type="entry name" value="RibonucZ/Hydroxyglut_hydro"/>
</dbReference>
<dbReference type="FunCoup" id="A0A0D2ADI9">
    <property type="interactions" value="1183"/>
</dbReference>
<evidence type="ECO:0000256" key="2">
    <source>
        <dbReference type="ARBA" id="ARBA00001947"/>
    </source>
</evidence>
<evidence type="ECO:0000256" key="11">
    <source>
        <dbReference type="SAM" id="MobiDB-lite"/>
    </source>
</evidence>
<dbReference type="PANTHER" id="PTHR12553:SF49">
    <property type="entry name" value="ZINC PHOSPHODIESTERASE ELAC PROTEIN 2"/>
    <property type="match status" value="1"/>
</dbReference>
<feature type="compositionally biased region" description="Basic and acidic residues" evidence="11">
    <location>
        <begin position="862"/>
        <end position="871"/>
    </location>
</feature>
<dbReference type="CDD" id="cd07718">
    <property type="entry name" value="RNaseZ_ELAC1_ELAC2-C-term-like_MBL-fold"/>
    <property type="match status" value="1"/>
</dbReference>
<keyword evidence="9" id="KW-0378">Hydrolase</keyword>
<dbReference type="Proteomes" id="UP000053259">
    <property type="component" value="Unassembled WGS sequence"/>
</dbReference>
<dbReference type="STRING" id="253628.A0A0D2ADI9"/>
<dbReference type="GO" id="GO:0005739">
    <property type="term" value="C:mitochondrion"/>
    <property type="evidence" value="ECO:0007669"/>
    <property type="project" value="TreeGrafter"/>
</dbReference>
<feature type="domain" description="tRNase Z endonuclease" evidence="13">
    <location>
        <begin position="6"/>
        <end position="68"/>
    </location>
</feature>
<reference evidence="14 15" key="1">
    <citation type="submission" date="2015-01" db="EMBL/GenBank/DDBJ databases">
        <title>The Genome Sequence of Ochroconis gallopava CBS43764.</title>
        <authorList>
            <consortium name="The Broad Institute Genomics Platform"/>
            <person name="Cuomo C."/>
            <person name="de Hoog S."/>
            <person name="Gorbushina A."/>
            <person name="Stielow B."/>
            <person name="Teixiera M."/>
            <person name="Abouelleil A."/>
            <person name="Chapman S.B."/>
            <person name="Priest M."/>
            <person name="Young S.K."/>
            <person name="Wortman J."/>
            <person name="Nusbaum C."/>
            <person name="Birren B."/>
        </authorList>
    </citation>
    <scope>NUCLEOTIDE SEQUENCE [LARGE SCALE GENOMIC DNA]</scope>
    <source>
        <strain evidence="14 15">CBS 43764</strain>
    </source>
</reference>
<comment type="catalytic activity">
    <reaction evidence="1">
        <text>Endonucleolytic cleavage of RNA, removing extra 3' nucleotides from tRNA precursor, generating 3' termini of tRNAs. A 3'-hydroxy group is left at the tRNA terminus and a 5'-phosphoryl group is left at the trailer molecule.</text>
        <dbReference type="EC" id="3.1.26.11"/>
    </reaction>
</comment>
<feature type="compositionally biased region" description="Acidic residues" evidence="11">
    <location>
        <begin position="880"/>
        <end position="893"/>
    </location>
</feature>
<feature type="region of interest" description="Disordered" evidence="11">
    <location>
        <begin position="168"/>
        <end position="191"/>
    </location>
</feature>
<feature type="region of interest" description="Disordered" evidence="11">
    <location>
        <begin position="980"/>
        <end position="1024"/>
    </location>
</feature>
<dbReference type="AlphaFoldDB" id="A0A0D2ADI9"/>
<proteinExistence type="inferred from homology"/>
<dbReference type="EMBL" id="KN847539">
    <property type="protein sequence ID" value="KIW05023.1"/>
    <property type="molecule type" value="Genomic_DNA"/>
</dbReference>
<dbReference type="InterPro" id="IPR047151">
    <property type="entry name" value="RNZ2-like"/>
</dbReference>
<name>A0A0D2ADI9_9PEZI</name>
<keyword evidence="5" id="KW-0819">tRNA processing</keyword>
<protein>
    <recommendedName>
        <fullName evidence="4">ribonuclease Z</fullName>
        <ecNumber evidence="4">3.1.26.11</ecNumber>
    </recommendedName>
</protein>
<evidence type="ECO:0000256" key="4">
    <source>
        <dbReference type="ARBA" id="ARBA00012477"/>
    </source>
</evidence>
<evidence type="ECO:0000256" key="9">
    <source>
        <dbReference type="ARBA" id="ARBA00022801"/>
    </source>
</evidence>
<evidence type="ECO:0000256" key="10">
    <source>
        <dbReference type="ARBA" id="ARBA00022833"/>
    </source>
</evidence>
<dbReference type="Pfam" id="PF00753">
    <property type="entry name" value="Lactamase_B"/>
    <property type="match status" value="1"/>
</dbReference>
<keyword evidence="8" id="KW-0255">Endonuclease</keyword>
<evidence type="ECO:0000313" key="15">
    <source>
        <dbReference type="Proteomes" id="UP000053259"/>
    </source>
</evidence>
<dbReference type="InterPro" id="IPR001279">
    <property type="entry name" value="Metallo-B-lactamas"/>
</dbReference>
<accession>A0A0D2ADI9</accession>
<dbReference type="Pfam" id="PF13691">
    <property type="entry name" value="Lactamase_B_4"/>
    <property type="match status" value="1"/>
</dbReference>
<dbReference type="GO" id="GO:1990180">
    <property type="term" value="P:mitochondrial tRNA 3'-end processing"/>
    <property type="evidence" value="ECO:0007669"/>
    <property type="project" value="TreeGrafter"/>
</dbReference>
<dbReference type="RefSeq" id="XP_016214892.1">
    <property type="nucleotide sequence ID" value="XM_016357488.1"/>
</dbReference>
<keyword evidence="15" id="KW-1185">Reference proteome</keyword>
<organism evidence="14 15">
    <name type="scientific">Verruconis gallopava</name>
    <dbReference type="NCBI Taxonomy" id="253628"/>
    <lineage>
        <taxon>Eukaryota</taxon>
        <taxon>Fungi</taxon>
        <taxon>Dikarya</taxon>
        <taxon>Ascomycota</taxon>
        <taxon>Pezizomycotina</taxon>
        <taxon>Dothideomycetes</taxon>
        <taxon>Pleosporomycetidae</taxon>
        <taxon>Venturiales</taxon>
        <taxon>Sympoventuriaceae</taxon>
        <taxon>Verruconis</taxon>
    </lineage>
</organism>
<dbReference type="GO" id="GO:0042781">
    <property type="term" value="F:3'-tRNA processing endoribonuclease activity"/>
    <property type="evidence" value="ECO:0007669"/>
    <property type="project" value="UniProtKB-EC"/>
</dbReference>
<evidence type="ECO:0000256" key="1">
    <source>
        <dbReference type="ARBA" id="ARBA00000402"/>
    </source>
</evidence>
<evidence type="ECO:0000313" key="14">
    <source>
        <dbReference type="EMBL" id="KIW05023.1"/>
    </source>
</evidence>
<evidence type="ECO:0000256" key="7">
    <source>
        <dbReference type="ARBA" id="ARBA00022723"/>
    </source>
</evidence>
<dbReference type="Gene3D" id="3.60.15.10">
    <property type="entry name" value="Ribonuclease Z/Hydroxyacylglutathione hydrolase-like"/>
    <property type="match status" value="2"/>
</dbReference>
<gene>
    <name evidence="14" type="ORF">PV09_04178</name>
</gene>
<comment type="cofactor">
    <cofactor evidence="2">
        <name>Zn(2+)</name>
        <dbReference type="ChEBI" id="CHEBI:29105"/>
    </cofactor>
</comment>
<evidence type="ECO:0000256" key="6">
    <source>
        <dbReference type="ARBA" id="ARBA00022722"/>
    </source>
</evidence>
<evidence type="ECO:0000256" key="3">
    <source>
        <dbReference type="ARBA" id="ARBA00007823"/>
    </source>
</evidence>
<dbReference type="GO" id="GO:0046872">
    <property type="term" value="F:metal ion binding"/>
    <property type="evidence" value="ECO:0007669"/>
    <property type="project" value="UniProtKB-KW"/>
</dbReference>
<feature type="compositionally biased region" description="Acidic residues" evidence="11">
    <location>
        <begin position="176"/>
        <end position="191"/>
    </location>
</feature>
<feature type="domain" description="Metallo-beta-lactamase" evidence="12">
    <location>
        <begin position="559"/>
        <end position="670"/>
    </location>
</feature>
<feature type="compositionally biased region" description="Basic and acidic residues" evidence="11">
    <location>
        <begin position="1006"/>
        <end position="1015"/>
    </location>
</feature>
<dbReference type="GeneID" id="27312151"/>
<sequence>MKSYIQILTVPTADTSGACLLLHFDNRRYLLGHMAEGTMRALNELNISLRKVQKILVSGRTSRETTGGLLGLLLTMADANASAAAELKSQGKTPKSESGLVSDEIEVFGPPNLVHSVAAARKFIFRKSTPTRIRDVKDEAPVKNESGERLPSIVDPNMDVFALVVKPNGSERDTNEEVQEPSEGVGDDESAEDLVRQRIIDDMFNSKWRLDSLVETYLKDVVMPAKIWVRNHQTKDLELYQGPLPGGDGPLPNPFLKVFVRNPWPASQVAKLPPTSATREAVSYIVRGRLLRGKFDRAKAVELGVPPGPLFAQLTKGNSIKLDNGSVVEPHQVLGPDIQAGGFALLDLPSEEYIEGLLAKEELNSAQVTAGVGTYFWLLGPGVSDNPALQQFILDRPDIEHIICSPDHSKNHLVALGAAQSAIKLAQVDQSCFPVPYFDNSSSPAPNFRREAGLWARDVDPQLDLFALPNVTLAQRGITVQLDPKLEVQESSAVPPLDTMKLISTAQSQEVIEIANEVHKASVQGSLAQELEEWRKSVPYSNVEVVTLGTGSAMPSRYRNVSSTLVRVPGWGSYLLDAGENTMGQLQRVYTPSELVDVLKDLRLIWISHGHADHHLGTASVIKAWFDVVHGKATKCPPMSPEVAKSLLETIKKDPSYQSPKPFDERPKYLGVMGSRFLIDYLDELSSVEDFGFTHVLPLVPIPGEGQNPNRANAIFPRPGIVLNKPTPWMSKTRLGQHLLKGLVGLSRAVAVNVEHCNAARALLLQAPNKFSVAYSGDCRPSGTFAWVAKNSTVLIHEATFDDELKGEARAKKHSTVGEAIGVASLMQAKSLILSHFSQRYQKIPVLENIWRDTEEVAKQIVKETDKEPNGEAKGPGAGEEVDEIAPDAEDLPVVDVGESTAQSGNAENMALDDSEDEDLDLQQQAPSLLPTPKRMPILFSFDYMRVCVGDIPKIQAYRPALAKLFEEDIEELERRQAKAASNAAAAAMQSPKRQGSVRKKKDSKMRKVEVEQKDGLAVSLMDA</sequence>
<feature type="region of interest" description="Disordered" evidence="11">
    <location>
        <begin position="862"/>
        <end position="893"/>
    </location>
</feature>
<dbReference type="InParanoid" id="A0A0D2ADI9"/>
<keyword evidence="6" id="KW-0540">Nuclease</keyword>
<keyword evidence="7" id="KW-0479">Metal-binding</keyword>
<evidence type="ECO:0000259" key="13">
    <source>
        <dbReference type="Pfam" id="PF13691"/>
    </source>
</evidence>
<evidence type="ECO:0000259" key="12">
    <source>
        <dbReference type="Pfam" id="PF00753"/>
    </source>
</evidence>
<evidence type="ECO:0000256" key="5">
    <source>
        <dbReference type="ARBA" id="ARBA00022694"/>
    </source>
</evidence>
<dbReference type="OrthoDB" id="527344at2759"/>
<dbReference type="SUPFAM" id="SSF56281">
    <property type="entry name" value="Metallo-hydrolase/oxidoreductase"/>
    <property type="match status" value="2"/>
</dbReference>
<keyword evidence="10" id="KW-0862">Zinc</keyword>
<dbReference type="PANTHER" id="PTHR12553">
    <property type="entry name" value="ZINC PHOSPHODIESTERASE ELAC PROTEIN 2"/>
    <property type="match status" value="1"/>
</dbReference>